<dbReference type="AlphaFoldDB" id="A0A7V8EGY4"/>
<name>A0A7V8EGY4_PSEPU</name>
<accession>A0A7V8EGY4</accession>
<organism evidence="1 2">
    <name type="scientific">Pseudomonas putida</name>
    <name type="common">Arthrobacter siderocapsulatus</name>
    <dbReference type="NCBI Taxonomy" id="303"/>
    <lineage>
        <taxon>Bacteria</taxon>
        <taxon>Pseudomonadati</taxon>
        <taxon>Pseudomonadota</taxon>
        <taxon>Gammaproteobacteria</taxon>
        <taxon>Pseudomonadales</taxon>
        <taxon>Pseudomonadaceae</taxon>
        <taxon>Pseudomonas</taxon>
    </lineage>
</organism>
<evidence type="ECO:0000313" key="1">
    <source>
        <dbReference type="EMBL" id="KAF0254032.1"/>
    </source>
</evidence>
<evidence type="ECO:0000313" key="2">
    <source>
        <dbReference type="Proteomes" id="UP000442695"/>
    </source>
</evidence>
<dbReference type="EMBL" id="WOWR01000018">
    <property type="protein sequence ID" value="KAF0254032.1"/>
    <property type="molecule type" value="Genomic_DNA"/>
</dbReference>
<reference evidence="1 2" key="1">
    <citation type="submission" date="2019-12" db="EMBL/GenBank/DDBJ databases">
        <authorList>
            <person name="Woiski C."/>
        </authorList>
    </citation>
    <scope>NUCLEOTIDE SEQUENCE [LARGE SCALE GENOMIC DNA]</scope>
    <source>
        <strain evidence="1 2">BOE100</strain>
    </source>
</reference>
<gene>
    <name evidence="1" type="ORF">GN299_15285</name>
</gene>
<dbReference type="Proteomes" id="UP000442695">
    <property type="component" value="Unassembled WGS sequence"/>
</dbReference>
<proteinExistence type="predicted"/>
<protein>
    <submittedName>
        <fullName evidence="1">Uncharacterized protein</fullName>
    </submittedName>
</protein>
<sequence length="210" mass="22329">MYDQQLSFLCAEPAAFDVNAVDDAVIRPGALGAGAVATLLAQRAVDDWVLGLGFTNWKALLDHALHSGHYELYSSDDGSVGLRKHGYRYAPIPHLPVGGSTYIQQRLLMIAATRNAGRQEKMIAAGPDFAHKVVVEGALCDLTVKQAGQVVRAGIPVDDLAFGELIGDTTQLAEQLSKVLVKAGAVEGIHLKNGCKSIASHVIRIAHGVR</sequence>
<comment type="caution">
    <text evidence="1">The sequence shown here is derived from an EMBL/GenBank/DDBJ whole genome shotgun (WGS) entry which is preliminary data.</text>
</comment>
<dbReference type="RefSeq" id="WP_156859159.1">
    <property type="nucleotide sequence ID" value="NZ_WOWR01000018.1"/>
</dbReference>